<evidence type="ECO:0000256" key="1">
    <source>
        <dbReference type="SAM" id="MobiDB-lite"/>
    </source>
</evidence>
<gene>
    <name evidence="2" type="ORF">GCM10010430_22320</name>
</gene>
<evidence type="ECO:0000313" key="3">
    <source>
        <dbReference type="Proteomes" id="UP001500305"/>
    </source>
</evidence>
<name>A0ABP5QN07_9ACTN</name>
<organism evidence="2 3">
    <name type="scientific">Kitasatospora cystarginea</name>
    <dbReference type="NCBI Taxonomy" id="58350"/>
    <lineage>
        <taxon>Bacteria</taxon>
        <taxon>Bacillati</taxon>
        <taxon>Actinomycetota</taxon>
        <taxon>Actinomycetes</taxon>
        <taxon>Kitasatosporales</taxon>
        <taxon>Streptomycetaceae</taxon>
        <taxon>Kitasatospora</taxon>
    </lineage>
</organism>
<sequence>MSGCQLRSRYASSRTANALNRERISASAVVATASPRCSRPQHSPYGAGRPQGQGEVLEATGEAAAADLAEGLAADLAADFELRRDMAPILPGRDTRQ</sequence>
<dbReference type="Proteomes" id="UP001500305">
    <property type="component" value="Unassembled WGS sequence"/>
</dbReference>
<comment type="caution">
    <text evidence="2">The sequence shown here is derived from an EMBL/GenBank/DDBJ whole genome shotgun (WGS) entry which is preliminary data.</text>
</comment>
<dbReference type="EMBL" id="BAAATR010000007">
    <property type="protein sequence ID" value="GAA2240413.1"/>
    <property type="molecule type" value="Genomic_DNA"/>
</dbReference>
<evidence type="ECO:0000313" key="2">
    <source>
        <dbReference type="EMBL" id="GAA2240413.1"/>
    </source>
</evidence>
<proteinExistence type="predicted"/>
<feature type="region of interest" description="Disordered" evidence="1">
    <location>
        <begin position="31"/>
        <end position="54"/>
    </location>
</feature>
<accession>A0ABP5QN07</accession>
<reference evidence="3" key="1">
    <citation type="journal article" date="2019" name="Int. J. Syst. Evol. Microbiol.">
        <title>The Global Catalogue of Microorganisms (GCM) 10K type strain sequencing project: providing services to taxonomists for standard genome sequencing and annotation.</title>
        <authorList>
            <consortium name="The Broad Institute Genomics Platform"/>
            <consortium name="The Broad Institute Genome Sequencing Center for Infectious Disease"/>
            <person name="Wu L."/>
            <person name="Ma J."/>
        </authorList>
    </citation>
    <scope>NUCLEOTIDE SEQUENCE [LARGE SCALE GENOMIC DNA]</scope>
    <source>
        <strain evidence="3">JCM 7356</strain>
    </source>
</reference>
<protein>
    <submittedName>
        <fullName evidence="2">Uncharacterized protein</fullName>
    </submittedName>
</protein>
<keyword evidence="3" id="KW-1185">Reference proteome</keyword>